<dbReference type="PANTHER" id="PTHR22925:SF3">
    <property type="entry name" value="GLYCOSYL HYDROLASE FAMILY PROTEIN 43"/>
    <property type="match status" value="1"/>
</dbReference>
<organism evidence="1 2">
    <name type="scientific">Protomyces lactucae-debilis</name>
    <dbReference type="NCBI Taxonomy" id="2754530"/>
    <lineage>
        <taxon>Eukaryota</taxon>
        <taxon>Fungi</taxon>
        <taxon>Dikarya</taxon>
        <taxon>Ascomycota</taxon>
        <taxon>Taphrinomycotina</taxon>
        <taxon>Taphrinomycetes</taxon>
        <taxon>Taphrinales</taxon>
        <taxon>Protomycetaceae</taxon>
        <taxon>Protomyces</taxon>
    </lineage>
</organism>
<dbReference type="InterPro" id="IPR023296">
    <property type="entry name" value="Glyco_hydro_beta-prop_sf"/>
</dbReference>
<dbReference type="PANTHER" id="PTHR22925">
    <property type="entry name" value="GLYCOSYL HYDROLASE 43 FAMILY MEMBER"/>
    <property type="match status" value="1"/>
</dbReference>
<dbReference type="OrthoDB" id="9970295at2759"/>
<dbReference type="AlphaFoldDB" id="A0A1Y2FSU7"/>
<dbReference type="GeneID" id="63785194"/>
<evidence type="ECO:0000313" key="1">
    <source>
        <dbReference type="EMBL" id="ORY87070.1"/>
    </source>
</evidence>
<dbReference type="STRING" id="56484.A0A1Y2FSU7"/>
<keyword evidence="2" id="KW-1185">Reference proteome</keyword>
<dbReference type="Gene3D" id="2.115.10.20">
    <property type="entry name" value="Glycosyl hydrolase domain, family 43"/>
    <property type="match status" value="1"/>
</dbReference>
<evidence type="ECO:0000313" key="2">
    <source>
        <dbReference type="Proteomes" id="UP000193685"/>
    </source>
</evidence>
<evidence type="ECO:0008006" key="3">
    <source>
        <dbReference type="Google" id="ProtNLM"/>
    </source>
</evidence>
<dbReference type="EMBL" id="MCFI01000002">
    <property type="protein sequence ID" value="ORY87070.1"/>
    <property type="molecule type" value="Genomic_DNA"/>
</dbReference>
<dbReference type="Proteomes" id="UP000193685">
    <property type="component" value="Unassembled WGS sequence"/>
</dbReference>
<sequence>MKGNTLDDYDLPDGPTFYQVKCDGLVSSNIVSVDPFLPSSGYTAHSNTVKSPLDLRSFHISGPDGQVFNYVYKPVATPDRFHILANDKVVLTGSQVCSSAIEHMSAADYQMHATKHSSKSLLYKGRLIRPGEDLQQLSECFLEGFKSRYNPLTKEVVLWAHFENSTGYSAARLLAAHGPPGETMTVSFAERPLGIDSHDLDFFVDDGHSGYIISAANGNTDINIYSLTSDWTQIHALEATTLQRARREAPSVVRVGGLYYLFTSATAGWYPSESTYIVASSMAGPWSTQTTIGGLTCYGSQSGLIHRVGSSFAMVSNIWGSHWARPARQGSRQLLLPLSLAPDVRKAHLHFYPRVMYKDSNDLKDGQAIYGVQAGRILSQGKPVTGGFGDGRETDGQYDSRVGGWLPGSNGSPPQVAISISDTVSQPVFKITAIEVHFTTVPGSEMYYDTVIDAISKGTKSGPELRLVTSDQSKAEPGFQHYAMTSKLKDVTSVIVQFGMLRASSGIPAQVVEIVIYGY</sequence>
<protein>
    <recommendedName>
        <fullName evidence="3">Glycosyl hydrolase</fullName>
    </recommendedName>
</protein>
<dbReference type="SUPFAM" id="SSF75005">
    <property type="entry name" value="Arabinanase/levansucrase/invertase"/>
    <property type="match status" value="1"/>
</dbReference>
<accession>A0A1Y2FSU7</accession>
<name>A0A1Y2FSU7_PROLT</name>
<dbReference type="RefSeq" id="XP_040727926.1">
    <property type="nucleotide sequence ID" value="XM_040868595.1"/>
</dbReference>
<reference evidence="1 2" key="1">
    <citation type="submission" date="2016-07" db="EMBL/GenBank/DDBJ databases">
        <title>Pervasive Adenine N6-methylation of Active Genes in Fungi.</title>
        <authorList>
            <consortium name="DOE Joint Genome Institute"/>
            <person name="Mondo S.J."/>
            <person name="Dannebaum R.O."/>
            <person name="Kuo R.C."/>
            <person name="Labutti K."/>
            <person name="Haridas S."/>
            <person name="Kuo A."/>
            <person name="Salamov A."/>
            <person name="Ahrendt S.R."/>
            <person name="Lipzen A."/>
            <person name="Sullivan W."/>
            <person name="Andreopoulos W.B."/>
            <person name="Clum A."/>
            <person name="Lindquist E."/>
            <person name="Daum C."/>
            <person name="Ramamoorthy G.K."/>
            <person name="Gryganskyi A."/>
            <person name="Culley D."/>
            <person name="Magnuson J.K."/>
            <person name="James T.Y."/>
            <person name="O'Malley M.A."/>
            <person name="Stajich J.E."/>
            <person name="Spatafora J.W."/>
            <person name="Visel A."/>
            <person name="Grigoriev I.V."/>
        </authorList>
    </citation>
    <scope>NUCLEOTIDE SEQUENCE [LARGE SCALE GENOMIC DNA]</scope>
    <source>
        <strain evidence="1 2">12-1054</strain>
    </source>
</reference>
<gene>
    <name evidence="1" type="ORF">BCR37DRAFT_376429</name>
</gene>
<proteinExistence type="predicted"/>
<comment type="caution">
    <text evidence="1">The sequence shown here is derived from an EMBL/GenBank/DDBJ whole genome shotgun (WGS) entry which is preliminary data.</text>
</comment>